<dbReference type="PANTHER" id="PTHR37301">
    <property type="entry name" value="DNA-BINDING PROTEIN-RELATED"/>
    <property type="match status" value="1"/>
</dbReference>
<dbReference type="RefSeq" id="WP_381738430.1">
    <property type="nucleotide sequence ID" value="NZ_JBHSDP010000011.1"/>
</dbReference>
<dbReference type="Pfam" id="PF13443">
    <property type="entry name" value="HTH_26"/>
    <property type="match status" value="1"/>
</dbReference>
<feature type="domain" description="HTH cro/C1-type" evidence="1">
    <location>
        <begin position="22"/>
        <end position="78"/>
    </location>
</feature>
<evidence type="ECO:0000259" key="1">
    <source>
        <dbReference type="SMART" id="SM00530"/>
    </source>
</evidence>
<name>A0ABV8TCF5_9ACTN</name>
<sequence length="82" mass="8945">MTEAIAVRVAGAPSAAREIRVHLAELMARRGVGVGELAEQVGIHPNNLTRIKNGHVDGMRWRTLRGICEALQCQPGDLLTYE</sequence>
<evidence type="ECO:0000313" key="2">
    <source>
        <dbReference type="EMBL" id="MFC4328283.1"/>
    </source>
</evidence>
<dbReference type="SUPFAM" id="SSF47413">
    <property type="entry name" value="lambda repressor-like DNA-binding domains"/>
    <property type="match status" value="1"/>
</dbReference>
<dbReference type="InterPro" id="IPR001387">
    <property type="entry name" value="Cro/C1-type_HTH"/>
</dbReference>
<accession>A0ABV8TCF5</accession>
<dbReference type="EMBL" id="JBHSDP010000011">
    <property type="protein sequence ID" value="MFC4328283.1"/>
    <property type="molecule type" value="Genomic_DNA"/>
</dbReference>
<evidence type="ECO:0000313" key="3">
    <source>
        <dbReference type="Proteomes" id="UP001595824"/>
    </source>
</evidence>
<dbReference type="InterPro" id="IPR010982">
    <property type="entry name" value="Lambda_DNA-bd_dom_sf"/>
</dbReference>
<reference evidence="3" key="1">
    <citation type="journal article" date="2019" name="Int. J. Syst. Evol. Microbiol.">
        <title>The Global Catalogue of Microorganisms (GCM) 10K type strain sequencing project: providing services to taxonomists for standard genome sequencing and annotation.</title>
        <authorList>
            <consortium name="The Broad Institute Genomics Platform"/>
            <consortium name="The Broad Institute Genome Sequencing Center for Infectious Disease"/>
            <person name="Wu L."/>
            <person name="Ma J."/>
        </authorList>
    </citation>
    <scope>NUCLEOTIDE SEQUENCE [LARGE SCALE GENOMIC DNA]</scope>
    <source>
        <strain evidence="3">PCU 347</strain>
    </source>
</reference>
<dbReference type="Gene3D" id="1.10.260.40">
    <property type="entry name" value="lambda repressor-like DNA-binding domains"/>
    <property type="match status" value="1"/>
</dbReference>
<comment type="caution">
    <text evidence="2">The sequence shown here is derived from an EMBL/GenBank/DDBJ whole genome shotgun (WGS) entry which is preliminary data.</text>
</comment>
<dbReference type="Proteomes" id="UP001595824">
    <property type="component" value="Unassembled WGS sequence"/>
</dbReference>
<dbReference type="SMART" id="SM00530">
    <property type="entry name" value="HTH_XRE"/>
    <property type="match status" value="1"/>
</dbReference>
<protein>
    <submittedName>
        <fullName evidence="2">Helix-turn-helix domain-containing protein</fullName>
    </submittedName>
</protein>
<dbReference type="PANTHER" id="PTHR37301:SF1">
    <property type="entry name" value="DNA-BINDING PROTEIN"/>
    <property type="match status" value="1"/>
</dbReference>
<gene>
    <name evidence="2" type="ORF">ACFPC0_10645</name>
</gene>
<keyword evidence="3" id="KW-1185">Reference proteome</keyword>
<organism evidence="2 3">
    <name type="scientific">Streptomyces andamanensis</name>
    <dbReference type="NCBI Taxonomy" id="1565035"/>
    <lineage>
        <taxon>Bacteria</taxon>
        <taxon>Bacillati</taxon>
        <taxon>Actinomycetota</taxon>
        <taxon>Actinomycetes</taxon>
        <taxon>Kitasatosporales</taxon>
        <taxon>Streptomycetaceae</taxon>
        <taxon>Streptomyces</taxon>
    </lineage>
</organism>
<dbReference type="CDD" id="cd00093">
    <property type="entry name" value="HTH_XRE"/>
    <property type="match status" value="1"/>
</dbReference>
<proteinExistence type="predicted"/>